<accession>A0A3B5LFR4</accession>
<evidence type="ECO:0000256" key="2">
    <source>
        <dbReference type="ARBA" id="ARBA00022884"/>
    </source>
</evidence>
<dbReference type="SUPFAM" id="SSF54928">
    <property type="entry name" value="RNA-binding domain, RBD"/>
    <property type="match status" value="2"/>
</dbReference>
<feature type="domain" description="RRM" evidence="5">
    <location>
        <begin position="294"/>
        <end position="369"/>
    </location>
</feature>
<dbReference type="SMART" id="SM00360">
    <property type="entry name" value="RRM"/>
    <property type="match status" value="4"/>
</dbReference>
<evidence type="ECO:0000256" key="3">
    <source>
        <dbReference type="PROSITE-ProRule" id="PRU00176"/>
    </source>
</evidence>
<reference evidence="6" key="1">
    <citation type="submission" date="2025-08" db="UniProtKB">
        <authorList>
            <consortium name="Ensembl"/>
        </authorList>
    </citation>
    <scope>IDENTIFICATION</scope>
</reference>
<evidence type="ECO:0000256" key="4">
    <source>
        <dbReference type="SAM" id="MobiDB-lite"/>
    </source>
</evidence>
<dbReference type="InterPro" id="IPR000504">
    <property type="entry name" value="RRM_dom"/>
</dbReference>
<organism evidence="6 7">
    <name type="scientific">Xiphophorus couchianus</name>
    <name type="common">Monterrey platyfish</name>
    <dbReference type="NCBI Taxonomy" id="32473"/>
    <lineage>
        <taxon>Eukaryota</taxon>
        <taxon>Metazoa</taxon>
        <taxon>Chordata</taxon>
        <taxon>Craniata</taxon>
        <taxon>Vertebrata</taxon>
        <taxon>Euteleostomi</taxon>
        <taxon>Actinopterygii</taxon>
        <taxon>Neopterygii</taxon>
        <taxon>Teleostei</taxon>
        <taxon>Neoteleostei</taxon>
        <taxon>Acanthomorphata</taxon>
        <taxon>Ovalentaria</taxon>
        <taxon>Atherinomorphae</taxon>
        <taxon>Cyprinodontiformes</taxon>
        <taxon>Poeciliidae</taxon>
        <taxon>Poeciliinae</taxon>
        <taxon>Xiphophorus</taxon>
    </lineage>
</organism>
<feature type="domain" description="RRM" evidence="5">
    <location>
        <begin position="31"/>
        <end position="107"/>
    </location>
</feature>
<dbReference type="InterPro" id="IPR035979">
    <property type="entry name" value="RBD_domain_sf"/>
</dbReference>
<keyword evidence="1" id="KW-0677">Repeat</keyword>
<feature type="domain" description="RRM" evidence="5">
    <location>
        <begin position="117"/>
        <end position="198"/>
    </location>
</feature>
<protein>
    <recommendedName>
        <fullName evidence="5">RRM domain-containing protein</fullName>
    </recommendedName>
</protein>
<dbReference type="Ensembl" id="ENSXCOT00000009801.1">
    <property type="protein sequence ID" value="ENSXCOP00000009687.1"/>
    <property type="gene ID" value="ENSXCOG00000007369.1"/>
</dbReference>
<dbReference type="GO" id="GO:0003723">
    <property type="term" value="F:RNA binding"/>
    <property type="evidence" value="ECO:0007669"/>
    <property type="project" value="UniProtKB-UniRule"/>
</dbReference>
<dbReference type="Gene3D" id="3.30.70.330">
    <property type="match status" value="4"/>
</dbReference>
<dbReference type="PROSITE" id="PS50102">
    <property type="entry name" value="RRM"/>
    <property type="match status" value="4"/>
</dbReference>
<dbReference type="Proteomes" id="UP000261380">
    <property type="component" value="Unplaced"/>
</dbReference>
<dbReference type="PANTHER" id="PTHR23236:SF119">
    <property type="entry name" value="NUCLEAR RNA-BINDING PROTEIN SART-3"/>
    <property type="match status" value="1"/>
</dbReference>
<reference evidence="6" key="2">
    <citation type="submission" date="2025-09" db="UniProtKB">
        <authorList>
            <consortium name="Ensembl"/>
        </authorList>
    </citation>
    <scope>IDENTIFICATION</scope>
</reference>
<feature type="region of interest" description="Disordered" evidence="4">
    <location>
        <begin position="370"/>
        <end position="407"/>
    </location>
</feature>
<feature type="region of interest" description="Disordered" evidence="4">
    <location>
        <begin position="1"/>
        <end position="26"/>
    </location>
</feature>
<dbReference type="PANTHER" id="PTHR23236">
    <property type="entry name" value="EUKARYOTIC TRANSLATION INITIATION FACTOR 4B/4H"/>
    <property type="match status" value="1"/>
</dbReference>
<dbReference type="AlphaFoldDB" id="A0A3B5LFR4"/>
<evidence type="ECO:0000259" key="5">
    <source>
        <dbReference type="PROSITE" id="PS50102"/>
    </source>
</evidence>
<dbReference type="Pfam" id="PF00076">
    <property type="entry name" value="RRM_1"/>
    <property type="match status" value="4"/>
</dbReference>
<dbReference type="InterPro" id="IPR012677">
    <property type="entry name" value="Nucleotide-bd_a/b_plait_sf"/>
</dbReference>
<feature type="domain" description="RRM" evidence="5">
    <location>
        <begin position="211"/>
        <end position="291"/>
    </location>
</feature>
<dbReference type="CDD" id="cd00590">
    <property type="entry name" value="RRM_SF"/>
    <property type="match status" value="1"/>
</dbReference>
<evidence type="ECO:0000256" key="1">
    <source>
        <dbReference type="ARBA" id="ARBA00022737"/>
    </source>
</evidence>
<dbReference type="STRING" id="32473.ENSXCOP00000009687"/>
<evidence type="ECO:0000313" key="6">
    <source>
        <dbReference type="Ensembl" id="ENSXCOP00000009687.1"/>
    </source>
</evidence>
<evidence type="ECO:0000313" key="7">
    <source>
        <dbReference type="Proteomes" id="UP000261380"/>
    </source>
</evidence>
<proteinExistence type="predicted"/>
<keyword evidence="7" id="KW-1185">Reference proteome</keyword>
<dbReference type="GeneTree" id="ENSGT00940000163473"/>
<sequence>DKAFLLNRKRKADAASDSSPSKKTKPTNDGLCLYVGNLNFTKTSEEIRSSLAKCFMAQSLLFQDIRLGHSKRHAFVDMASDMDLKKALALNGEEILDKPMQMAKAKVKSNDQVKDKRCLFLKNVPYDATEEDIRKVFHKAISVRFAGGAKSPTHGIAFVEFKNKAIAEEMLKKKQKAQIKGRDLISVSRLTFLKMIKEILLIPTAAAPPNNILFVSRLPGKAKESHLKSAFKKAVGVRILTWPGDPHQAFAILCRFAFVEFATVANAEKALQWSKTVKICNQKVKVERSRSGLKTLFVAGLAETTTAETLQSAFDGAASARVAIDKNTGASKRFGFVEFDSEENCKAAKDSMEDCEIDGSGVTVIYATPKGESSSEPAVGASPGTHSRKHKGIRDGITVNPTKKGWN</sequence>
<keyword evidence="2 3" id="KW-0694">RNA-binding</keyword>
<name>A0A3B5LFR4_9TELE</name>